<protein>
    <submittedName>
        <fullName evidence="2">Uncharacterized protein</fullName>
    </submittedName>
</protein>
<dbReference type="AlphaFoldDB" id="A0A8J3RDV3"/>
<evidence type="ECO:0000313" key="2">
    <source>
        <dbReference type="EMBL" id="GIH72940.1"/>
    </source>
</evidence>
<gene>
    <name evidence="2" type="ORF">Mth01_51930</name>
</gene>
<keyword evidence="3" id="KW-1185">Reference proteome</keyword>
<proteinExistence type="predicted"/>
<name>A0A8J3RDV3_9ACTN</name>
<organism evidence="2 3">
    <name type="scientific">Sphaerimonospora thailandensis</name>
    <dbReference type="NCBI Taxonomy" id="795644"/>
    <lineage>
        <taxon>Bacteria</taxon>
        <taxon>Bacillati</taxon>
        <taxon>Actinomycetota</taxon>
        <taxon>Actinomycetes</taxon>
        <taxon>Streptosporangiales</taxon>
        <taxon>Streptosporangiaceae</taxon>
        <taxon>Sphaerimonospora</taxon>
    </lineage>
</organism>
<dbReference type="Proteomes" id="UP000610966">
    <property type="component" value="Unassembled WGS sequence"/>
</dbReference>
<comment type="caution">
    <text evidence="2">The sequence shown here is derived from an EMBL/GenBank/DDBJ whole genome shotgun (WGS) entry which is preliminary data.</text>
</comment>
<reference evidence="2" key="1">
    <citation type="submission" date="2021-01" db="EMBL/GenBank/DDBJ databases">
        <title>Whole genome shotgun sequence of Sphaerimonospora thailandensis NBRC 107569.</title>
        <authorList>
            <person name="Komaki H."/>
            <person name="Tamura T."/>
        </authorList>
    </citation>
    <scope>NUCLEOTIDE SEQUENCE</scope>
    <source>
        <strain evidence="2">NBRC 107569</strain>
    </source>
</reference>
<evidence type="ECO:0000313" key="3">
    <source>
        <dbReference type="Proteomes" id="UP000610966"/>
    </source>
</evidence>
<feature type="region of interest" description="Disordered" evidence="1">
    <location>
        <begin position="125"/>
        <end position="144"/>
    </location>
</feature>
<sequence length="160" mass="17321">MTDPSAVASFCVLSGIGVINQTAPMAAAITTSPEIIVRRKTRNPRRRRRVFGGAASPPAWTSGRPGSPNRIGTVSCLWSMEPPPRMGPLSPLSTRFPPKRPRTPMSWADEFHGKRWPAVLDNEPMATGGEAYPPAARTNGRIRYGTGVSRAITDDVRTTP</sequence>
<feature type="region of interest" description="Disordered" evidence="1">
    <location>
        <begin position="42"/>
        <end position="109"/>
    </location>
</feature>
<accession>A0A8J3RDV3</accession>
<dbReference type="EMBL" id="BOOG01000067">
    <property type="protein sequence ID" value="GIH72940.1"/>
    <property type="molecule type" value="Genomic_DNA"/>
</dbReference>
<evidence type="ECO:0000256" key="1">
    <source>
        <dbReference type="SAM" id="MobiDB-lite"/>
    </source>
</evidence>